<comment type="caution">
    <text evidence="1">The sequence shown here is derived from an EMBL/GenBank/DDBJ whole genome shotgun (WGS) entry which is preliminary data.</text>
</comment>
<sequence>MRKLSRQDVDGVGKVGIGHRKRVFEAVFEYAVFFTLEHRKRFVLELAP</sequence>
<accession>A0A124E4Q1</accession>
<keyword evidence="1" id="KW-0328">Glycosyltransferase</keyword>
<proteinExistence type="predicted"/>
<dbReference type="Proteomes" id="UP000069705">
    <property type="component" value="Unassembled WGS sequence"/>
</dbReference>
<name>A0A124E4Q1_MYCFO</name>
<protein>
    <submittedName>
        <fullName evidence="1">Nicotinate phosphoribosyltransferase</fullName>
    </submittedName>
</protein>
<dbReference type="EMBL" id="BCSZ01000035">
    <property type="protein sequence ID" value="GAT03816.1"/>
    <property type="molecule type" value="Genomic_DNA"/>
</dbReference>
<reference evidence="1 2" key="1">
    <citation type="journal article" date="2016" name="Genome Announc.">
        <title>Draft Genome Sequences of Five Rapidly Growing Mycobacterium Species, M. thermoresistibile, M. fortuitum subsp. acetamidolyticum, M. canariasense, M. brisbanense, and M. novocastrense.</title>
        <authorList>
            <person name="Katahira K."/>
            <person name="Ogura Y."/>
            <person name="Gotoh Y."/>
            <person name="Hayashi T."/>
        </authorList>
    </citation>
    <scope>NUCLEOTIDE SEQUENCE [LARGE SCALE GENOMIC DNA]</scope>
    <source>
        <strain evidence="1 2">JCM6368</strain>
    </source>
</reference>
<evidence type="ECO:0000313" key="1">
    <source>
        <dbReference type="EMBL" id="GAT03816.1"/>
    </source>
</evidence>
<dbReference type="AlphaFoldDB" id="A0A124E4Q1"/>
<evidence type="ECO:0000313" key="2">
    <source>
        <dbReference type="Proteomes" id="UP000069705"/>
    </source>
</evidence>
<reference evidence="2" key="2">
    <citation type="submission" date="2016-02" db="EMBL/GenBank/DDBJ databases">
        <title>Draft genome sequence of five rapidly growing Mycobacterium species.</title>
        <authorList>
            <person name="Katahira K."/>
            <person name="Gotou Y."/>
            <person name="Iida K."/>
            <person name="Ogura Y."/>
            <person name="Hayashi T."/>
        </authorList>
    </citation>
    <scope>NUCLEOTIDE SEQUENCE [LARGE SCALE GENOMIC DNA]</scope>
    <source>
        <strain evidence="2">JCM6368</strain>
    </source>
</reference>
<gene>
    <name evidence="1" type="ORF">RMCFA_3928</name>
</gene>
<organism evidence="1 2">
    <name type="scientific">Mycolicibacterium fortuitum subsp. acetamidolyticum</name>
    <dbReference type="NCBI Taxonomy" id="144550"/>
    <lineage>
        <taxon>Bacteria</taxon>
        <taxon>Bacillati</taxon>
        <taxon>Actinomycetota</taxon>
        <taxon>Actinomycetes</taxon>
        <taxon>Mycobacteriales</taxon>
        <taxon>Mycobacteriaceae</taxon>
        <taxon>Mycolicibacterium</taxon>
    </lineage>
</organism>
<dbReference type="GO" id="GO:0016757">
    <property type="term" value="F:glycosyltransferase activity"/>
    <property type="evidence" value="ECO:0007669"/>
    <property type="project" value="UniProtKB-KW"/>
</dbReference>
<keyword evidence="1" id="KW-0808">Transferase</keyword>